<dbReference type="SUPFAM" id="SSF51905">
    <property type="entry name" value="FAD/NAD(P)-binding domain"/>
    <property type="match status" value="1"/>
</dbReference>
<dbReference type="Gene3D" id="3.50.50.60">
    <property type="entry name" value="FAD/NAD(P)-binding domain"/>
    <property type="match status" value="1"/>
</dbReference>
<comment type="caution">
    <text evidence="3">The sequence shown here is derived from an EMBL/GenBank/DDBJ whole genome shotgun (WGS) entry which is preliminary data.</text>
</comment>
<proteinExistence type="predicted"/>
<feature type="region of interest" description="Disordered" evidence="2">
    <location>
        <begin position="1"/>
        <end position="35"/>
    </location>
</feature>
<dbReference type="InterPro" id="IPR036188">
    <property type="entry name" value="FAD/NAD-bd_sf"/>
</dbReference>
<feature type="compositionally biased region" description="Low complexity" evidence="2">
    <location>
        <begin position="12"/>
        <end position="22"/>
    </location>
</feature>
<keyword evidence="4" id="KW-1185">Reference proteome</keyword>
<dbReference type="AlphaFoldDB" id="A0A4T2C6E5"/>
<dbReference type="GO" id="GO:0050660">
    <property type="term" value="F:flavin adenine dinucleotide binding"/>
    <property type="evidence" value="ECO:0007669"/>
    <property type="project" value="TreeGrafter"/>
</dbReference>
<dbReference type="PRINTS" id="PR00469">
    <property type="entry name" value="PNDRDTASEII"/>
</dbReference>
<sequence length="403" mass="43066">MPVPEPTAAEQPPSAASPGPHAHPSPHPDRAGRPATLPRSARVVIVGAGQAGLSVAYHLRRRGLTPGTDLVLLDRGPGAGGAWQFRWESLRLGTAHRVNDLPGMSELGLSFDTADHGRAARDVVGEYYRRYEEFFGLAVFRPVEVTSVTDAPDESRRLRIHVSTDRDTIDTDVLVNASGTWATPFRPYYPGAETFAGEQIGTPQFRDAQHFAGKRVIVVGGGTSATGFVLELEGIAAHTTWVTRRPVEFVDDDKNLEGRLAAVAEQDEAARAGRVLPSIISGTGLPATERNRAAVARGTLVARPPFSRIESGGVHFADGSFEPADAIIWATGFRAELSHLAPLKLREQSGGVAVERGRSLRDPRVFLAGYGPQASTIGANRAGRLVALQVLDALQHPGHPEPA</sequence>
<organism evidence="3 4">
    <name type="scientific">Subtercola vilae</name>
    <dbReference type="NCBI Taxonomy" id="2056433"/>
    <lineage>
        <taxon>Bacteria</taxon>
        <taxon>Bacillati</taxon>
        <taxon>Actinomycetota</taxon>
        <taxon>Actinomycetes</taxon>
        <taxon>Micrococcales</taxon>
        <taxon>Microbacteriaceae</taxon>
        <taxon>Subtercola</taxon>
    </lineage>
</organism>
<dbReference type="EMBL" id="QYRT01000006">
    <property type="protein sequence ID" value="TIH39359.1"/>
    <property type="molecule type" value="Genomic_DNA"/>
</dbReference>
<dbReference type="GO" id="GO:0004497">
    <property type="term" value="F:monooxygenase activity"/>
    <property type="evidence" value="ECO:0007669"/>
    <property type="project" value="TreeGrafter"/>
</dbReference>
<protein>
    <submittedName>
        <fullName evidence="3">FAD-dependent oxidoreductase</fullName>
    </submittedName>
</protein>
<dbReference type="Proteomes" id="UP000306192">
    <property type="component" value="Unassembled WGS sequence"/>
</dbReference>
<name>A0A4T2C6E5_9MICO</name>
<evidence type="ECO:0000313" key="3">
    <source>
        <dbReference type="EMBL" id="TIH39359.1"/>
    </source>
</evidence>
<dbReference type="Pfam" id="PF13738">
    <property type="entry name" value="Pyr_redox_3"/>
    <property type="match status" value="1"/>
</dbReference>
<dbReference type="PRINTS" id="PR00368">
    <property type="entry name" value="FADPNR"/>
</dbReference>
<gene>
    <name evidence="3" type="ORF">D4765_04625</name>
</gene>
<evidence type="ECO:0000313" key="4">
    <source>
        <dbReference type="Proteomes" id="UP000306192"/>
    </source>
</evidence>
<dbReference type="PANTHER" id="PTHR43539:SF78">
    <property type="entry name" value="FLAVIN-CONTAINING MONOOXYGENASE"/>
    <property type="match status" value="1"/>
</dbReference>
<evidence type="ECO:0000256" key="1">
    <source>
        <dbReference type="ARBA" id="ARBA00023002"/>
    </source>
</evidence>
<reference evidence="3 4" key="1">
    <citation type="journal article" date="2019" name="Microorganisms">
        <title>Systematic Affiliation and Genome Analysis of Subtercola vilae DB165(T) with Particular Emphasis on Cold Adaptation of an Isolate from a High-Altitude Cold Volcano Lake.</title>
        <authorList>
            <person name="Villalobos A.S."/>
            <person name="Wiese J."/>
            <person name="Imhoff J.F."/>
            <person name="Dorador C."/>
            <person name="Keller A."/>
            <person name="Hentschel U."/>
        </authorList>
    </citation>
    <scope>NUCLEOTIDE SEQUENCE [LARGE SCALE GENOMIC DNA]</scope>
    <source>
        <strain evidence="3 4">DB165</strain>
    </source>
</reference>
<evidence type="ECO:0000256" key="2">
    <source>
        <dbReference type="SAM" id="MobiDB-lite"/>
    </source>
</evidence>
<dbReference type="InterPro" id="IPR050982">
    <property type="entry name" value="Auxin_biosynth/cation_transpt"/>
</dbReference>
<dbReference type="PANTHER" id="PTHR43539">
    <property type="entry name" value="FLAVIN-BINDING MONOOXYGENASE-LIKE PROTEIN (AFU_ORTHOLOGUE AFUA_4G09220)"/>
    <property type="match status" value="1"/>
</dbReference>
<accession>A0A4T2C6E5</accession>
<dbReference type="OrthoDB" id="178899at2"/>
<keyword evidence="1" id="KW-0560">Oxidoreductase</keyword>